<sequence>MRQAAAKTDKQDGRGLSQVTTILFAIACGLSVANIYFAHPLLDAMAADFGISAAAIGGVVTLTQIGYALGLIFIVPLGDFLERRKLIVGQGVLSAMALIVVATAPTENVLLVAMVAVGLLAVVVQVLVAFAATLASPAARGKAVGTVTSGVVVGLLLARFVSGTLADLGGWRAVYMISAAATLIMAASLFRVLPREGSSRSSVSYRELLRSVLMLFIDEPILRVRAVLGLLIFAAFSAFWTALVLPLSAPPHSMSHTEIGLFGLAGSAGVLAANGAGRAADRGLGQWTTGVSLALLLASWGLIVLLDSSIAVVVVGVVILDLAVQAVHVTNQSIILATRPDAHSRLVAGYMVFYSIGSAVGAIASTVVYARMGWFGVCALGAGASAAGFIFWAATRHVGRSRIEAALPARRQGRPSVHAR</sequence>
<reference evidence="6 7" key="1">
    <citation type="submission" date="2019-06" db="EMBL/GenBank/DDBJ databases">
        <title>New taxonomy in bacterial strain CC-CFT640, isolated from vineyard.</title>
        <authorList>
            <person name="Lin S.-Y."/>
            <person name="Tsai C.-F."/>
            <person name="Young C.-C."/>
        </authorList>
    </citation>
    <scope>NUCLEOTIDE SEQUENCE [LARGE SCALE GENOMIC DNA]</scope>
    <source>
        <strain evidence="6 7">CC-CFT640</strain>
    </source>
</reference>
<protein>
    <submittedName>
        <fullName evidence="6">MFS transporter</fullName>
    </submittedName>
</protein>
<dbReference type="AlphaFoldDB" id="A0A5C8P9E3"/>
<evidence type="ECO:0000256" key="4">
    <source>
        <dbReference type="SAM" id="Phobius"/>
    </source>
</evidence>
<feature type="transmembrane region" description="Helical" evidence="4">
    <location>
        <begin position="309"/>
        <end position="327"/>
    </location>
</feature>
<feature type="transmembrane region" description="Helical" evidence="4">
    <location>
        <begin position="143"/>
        <end position="161"/>
    </location>
</feature>
<feature type="transmembrane region" description="Helical" evidence="4">
    <location>
        <begin position="86"/>
        <end position="104"/>
    </location>
</feature>
<accession>A0A5C8P9E3</accession>
<dbReference type="PANTHER" id="PTHR42910:SF1">
    <property type="entry name" value="MAJOR FACILITATOR SUPERFAMILY (MFS) PROFILE DOMAIN-CONTAINING PROTEIN"/>
    <property type="match status" value="1"/>
</dbReference>
<keyword evidence="7" id="KW-1185">Reference proteome</keyword>
<proteinExistence type="predicted"/>
<evidence type="ECO:0000256" key="1">
    <source>
        <dbReference type="ARBA" id="ARBA00022692"/>
    </source>
</evidence>
<feature type="transmembrane region" description="Helical" evidence="4">
    <location>
        <begin position="374"/>
        <end position="394"/>
    </location>
</feature>
<evidence type="ECO:0000313" key="7">
    <source>
        <dbReference type="Proteomes" id="UP000321638"/>
    </source>
</evidence>
<evidence type="ECO:0000256" key="2">
    <source>
        <dbReference type="ARBA" id="ARBA00022989"/>
    </source>
</evidence>
<dbReference type="OrthoDB" id="9815356at2"/>
<feature type="transmembrane region" description="Helical" evidence="4">
    <location>
        <begin position="347"/>
        <end position="368"/>
    </location>
</feature>
<dbReference type="Pfam" id="PF07690">
    <property type="entry name" value="MFS_1"/>
    <property type="match status" value="1"/>
</dbReference>
<feature type="transmembrane region" description="Helical" evidence="4">
    <location>
        <begin position="173"/>
        <end position="193"/>
    </location>
</feature>
<feature type="transmembrane region" description="Helical" evidence="4">
    <location>
        <begin position="110"/>
        <end position="131"/>
    </location>
</feature>
<dbReference type="PROSITE" id="PS51257">
    <property type="entry name" value="PROKAR_LIPOPROTEIN"/>
    <property type="match status" value="1"/>
</dbReference>
<evidence type="ECO:0000313" key="6">
    <source>
        <dbReference type="EMBL" id="TXL70023.1"/>
    </source>
</evidence>
<evidence type="ECO:0000256" key="3">
    <source>
        <dbReference type="ARBA" id="ARBA00023136"/>
    </source>
</evidence>
<feature type="transmembrane region" description="Helical" evidence="4">
    <location>
        <begin position="51"/>
        <end position="74"/>
    </location>
</feature>
<dbReference type="Gene3D" id="1.20.1250.20">
    <property type="entry name" value="MFS general substrate transporter like domains"/>
    <property type="match status" value="1"/>
</dbReference>
<feature type="domain" description="Major facilitator superfamily (MFS) profile" evidence="5">
    <location>
        <begin position="17"/>
        <end position="411"/>
    </location>
</feature>
<comment type="caution">
    <text evidence="6">The sequence shown here is derived from an EMBL/GenBank/DDBJ whole genome shotgun (WGS) entry which is preliminary data.</text>
</comment>
<dbReference type="InterPro" id="IPR020846">
    <property type="entry name" value="MFS_dom"/>
</dbReference>
<dbReference type="InterPro" id="IPR011701">
    <property type="entry name" value="MFS"/>
</dbReference>
<gene>
    <name evidence="6" type="ORF">FHP25_36540</name>
</gene>
<keyword evidence="3 4" id="KW-0472">Membrane</keyword>
<dbReference type="SUPFAM" id="SSF103473">
    <property type="entry name" value="MFS general substrate transporter"/>
    <property type="match status" value="1"/>
</dbReference>
<dbReference type="EMBL" id="VDUZ01000067">
    <property type="protein sequence ID" value="TXL70023.1"/>
    <property type="molecule type" value="Genomic_DNA"/>
</dbReference>
<feature type="transmembrane region" description="Helical" evidence="4">
    <location>
        <begin position="21"/>
        <end position="39"/>
    </location>
</feature>
<keyword evidence="2 4" id="KW-1133">Transmembrane helix</keyword>
<feature type="transmembrane region" description="Helical" evidence="4">
    <location>
        <begin position="226"/>
        <end position="247"/>
    </location>
</feature>
<dbReference type="CDD" id="cd17324">
    <property type="entry name" value="MFS_NepI_like"/>
    <property type="match status" value="1"/>
</dbReference>
<dbReference type="GO" id="GO:0022857">
    <property type="term" value="F:transmembrane transporter activity"/>
    <property type="evidence" value="ECO:0007669"/>
    <property type="project" value="InterPro"/>
</dbReference>
<dbReference type="PROSITE" id="PS50850">
    <property type="entry name" value="MFS"/>
    <property type="match status" value="1"/>
</dbReference>
<dbReference type="InterPro" id="IPR036259">
    <property type="entry name" value="MFS_trans_sf"/>
</dbReference>
<feature type="transmembrane region" description="Helical" evidence="4">
    <location>
        <begin position="284"/>
        <end position="303"/>
    </location>
</feature>
<feature type="transmembrane region" description="Helical" evidence="4">
    <location>
        <begin position="259"/>
        <end position="277"/>
    </location>
</feature>
<dbReference type="PANTHER" id="PTHR42910">
    <property type="entry name" value="TRANSPORTER SCO4007-RELATED"/>
    <property type="match status" value="1"/>
</dbReference>
<organism evidence="6 7">
    <name type="scientific">Vineibacter terrae</name>
    <dbReference type="NCBI Taxonomy" id="2586908"/>
    <lineage>
        <taxon>Bacteria</taxon>
        <taxon>Pseudomonadati</taxon>
        <taxon>Pseudomonadota</taxon>
        <taxon>Alphaproteobacteria</taxon>
        <taxon>Hyphomicrobiales</taxon>
        <taxon>Vineibacter</taxon>
    </lineage>
</organism>
<evidence type="ECO:0000259" key="5">
    <source>
        <dbReference type="PROSITE" id="PS50850"/>
    </source>
</evidence>
<keyword evidence="1 4" id="KW-0812">Transmembrane</keyword>
<dbReference type="Proteomes" id="UP000321638">
    <property type="component" value="Unassembled WGS sequence"/>
</dbReference>
<name>A0A5C8P9E3_9HYPH</name>